<accession>A0AAE0Y740</accession>
<reference evidence="1" key="1">
    <citation type="journal article" date="2023" name="G3 (Bethesda)">
        <title>A reference genome for the long-term kleptoplast-retaining sea slug Elysia crispata morphotype clarki.</title>
        <authorList>
            <person name="Eastman K.E."/>
            <person name="Pendleton A.L."/>
            <person name="Shaikh M.A."/>
            <person name="Suttiyut T."/>
            <person name="Ogas R."/>
            <person name="Tomko P."/>
            <person name="Gavelis G."/>
            <person name="Widhalm J.R."/>
            <person name="Wisecaver J.H."/>
        </authorList>
    </citation>
    <scope>NUCLEOTIDE SEQUENCE</scope>
    <source>
        <strain evidence="1">ECLA1</strain>
    </source>
</reference>
<name>A0AAE0Y740_9GAST</name>
<sequence length="85" mass="9902">MSRVVAQHCQCVDEKVRILPSNKSHTKVVAQYCQCVDDKTRILPIKQISSRELWLKSTANVWMTKPSRDLFETWSCVPVFFRGVF</sequence>
<dbReference type="AlphaFoldDB" id="A0AAE0Y740"/>
<dbReference type="EMBL" id="JAWDGP010006880">
    <property type="protein sequence ID" value="KAK3733800.1"/>
    <property type="molecule type" value="Genomic_DNA"/>
</dbReference>
<organism evidence="1 2">
    <name type="scientific">Elysia crispata</name>
    <name type="common">lettuce slug</name>
    <dbReference type="NCBI Taxonomy" id="231223"/>
    <lineage>
        <taxon>Eukaryota</taxon>
        <taxon>Metazoa</taxon>
        <taxon>Spiralia</taxon>
        <taxon>Lophotrochozoa</taxon>
        <taxon>Mollusca</taxon>
        <taxon>Gastropoda</taxon>
        <taxon>Heterobranchia</taxon>
        <taxon>Euthyneura</taxon>
        <taxon>Panpulmonata</taxon>
        <taxon>Sacoglossa</taxon>
        <taxon>Placobranchoidea</taxon>
        <taxon>Plakobranchidae</taxon>
        <taxon>Elysia</taxon>
    </lineage>
</organism>
<evidence type="ECO:0000313" key="2">
    <source>
        <dbReference type="Proteomes" id="UP001283361"/>
    </source>
</evidence>
<comment type="caution">
    <text evidence="1">The sequence shown here is derived from an EMBL/GenBank/DDBJ whole genome shotgun (WGS) entry which is preliminary data.</text>
</comment>
<evidence type="ECO:0000313" key="1">
    <source>
        <dbReference type="EMBL" id="KAK3733800.1"/>
    </source>
</evidence>
<dbReference type="Proteomes" id="UP001283361">
    <property type="component" value="Unassembled WGS sequence"/>
</dbReference>
<protein>
    <submittedName>
        <fullName evidence="1">Uncharacterized protein</fullName>
    </submittedName>
</protein>
<gene>
    <name evidence="1" type="ORF">RRG08_005337</name>
</gene>
<keyword evidence="2" id="KW-1185">Reference proteome</keyword>
<proteinExistence type="predicted"/>